<evidence type="ECO:0000313" key="4">
    <source>
        <dbReference type="Proteomes" id="UP000516446"/>
    </source>
</evidence>
<keyword evidence="2" id="KW-0963">Cytoplasm</keyword>
<evidence type="ECO:0000313" key="3">
    <source>
        <dbReference type="EMBL" id="QNT64091.1"/>
    </source>
</evidence>
<comment type="subcellular location">
    <subcellularLocation>
        <location evidence="2">Cytoplasm</location>
    </subcellularLocation>
</comment>
<sequence length="211" mass="23467">MLKEIAAGDLVTARIAVEKGVDRIELNQQLELGGLTPSRITWQAVLKLGRPVVVMVRPRGGDFNYSNDEVIEMERTLIALKNDGIKIVTFGVLTAQKQLDTIVMERLIKVASPMRVVMHMAFDSIPLDHQAAAINWLSQHQVERILTHGGPLNQPIEQSLKQIKITIEQAQGKIEILPGGGINYQNYEQIARQLGVEQVHGSQIIKLNVVE</sequence>
<dbReference type="GO" id="GO:0005737">
    <property type="term" value="C:cytoplasm"/>
    <property type="evidence" value="ECO:0007669"/>
    <property type="project" value="UniProtKB-SubCell"/>
</dbReference>
<comment type="caution">
    <text evidence="2">Once thought to be involved in copper homeostasis, experiments in E.coli have shown this is not the case.</text>
</comment>
<dbReference type="Proteomes" id="UP000516446">
    <property type="component" value="Chromosome"/>
</dbReference>
<dbReference type="Pfam" id="PF03932">
    <property type="entry name" value="CutC"/>
    <property type="match status" value="1"/>
</dbReference>
<name>A0A7H1MKV5_9LACO</name>
<dbReference type="PANTHER" id="PTHR12598">
    <property type="entry name" value="COPPER HOMEOSTASIS PROTEIN CUTC"/>
    <property type="match status" value="1"/>
</dbReference>
<keyword evidence="4" id="KW-1185">Reference proteome</keyword>
<dbReference type="AlphaFoldDB" id="A0A7H1MKV5"/>
<organism evidence="3 4">
    <name type="scientific">Weissella koreensis</name>
    <dbReference type="NCBI Taxonomy" id="165096"/>
    <lineage>
        <taxon>Bacteria</taxon>
        <taxon>Bacillati</taxon>
        <taxon>Bacillota</taxon>
        <taxon>Bacilli</taxon>
        <taxon>Lactobacillales</taxon>
        <taxon>Lactobacillaceae</taxon>
        <taxon>Weissella</taxon>
    </lineage>
</organism>
<dbReference type="PANTHER" id="PTHR12598:SF0">
    <property type="entry name" value="COPPER HOMEOSTASIS PROTEIN CUTC HOMOLOG"/>
    <property type="match status" value="1"/>
</dbReference>
<dbReference type="GO" id="GO:0005507">
    <property type="term" value="F:copper ion binding"/>
    <property type="evidence" value="ECO:0007669"/>
    <property type="project" value="TreeGrafter"/>
</dbReference>
<dbReference type="SUPFAM" id="SSF110395">
    <property type="entry name" value="CutC-like"/>
    <property type="match status" value="1"/>
</dbReference>
<gene>
    <name evidence="2" type="primary">cutC</name>
    <name evidence="3" type="ORF">FY536_01825</name>
</gene>
<proteinExistence type="inferred from homology"/>
<reference evidence="3 4" key="1">
    <citation type="submission" date="2019-08" db="EMBL/GenBank/DDBJ databases">
        <authorList>
            <person name="Chang H.C."/>
            <person name="Mun S.Y."/>
        </authorList>
    </citation>
    <scope>NUCLEOTIDE SEQUENCE [LARGE SCALE GENOMIC DNA]</scope>
    <source>
        <strain evidence="3 4">SK</strain>
    </source>
</reference>
<protein>
    <recommendedName>
        <fullName evidence="2">PF03932 family protein CutC</fullName>
    </recommendedName>
</protein>
<evidence type="ECO:0000256" key="2">
    <source>
        <dbReference type="HAMAP-Rule" id="MF_00795"/>
    </source>
</evidence>
<dbReference type="InterPro" id="IPR036822">
    <property type="entry name" value="CutC-like_dom_sf"/>
</dbReference>
<accession>A0A7H1MKV5</accession>
<dbReference type="HAMAP" id="MF_00795">
    <property type="entry name" value="CutC"/>
    <property type="match status" value="1"/>
</dbReference>
<dbReference type="InterPro" id="IPR005627">
    <property type="entry name" value="CutC-like"/>
</dbReference>
<evidence type="ECO:0000256" key="1">
    <source>
        <dbReference type="ARBA" id="ARBA00007768"/>
    </source>
</evidence>
<comment type="similarity">
    <text evidence="1 2">Belongs to the CutC family.</text>
</comment>
<dbReference type="EMBL" id="CP043431">
    <property type="protein sequence ID" value="QNT64091.1"/>
    <property type="molecule type" value="Genomic_DNA"/>
</dbReference>
<dbReference type="RefSeq" id="WP_006845815.1">
    <property type="nucleotide sequence ID" value="NZ_CP026847.1"/>
</dbReference>
<dbReference type="Gene3D" id="3.20.20.380">
    <property type="entry name" value="Copper homeostasis (CutC) domain"/>
    <property type="match status" value="1"/>
</dbReference>